<proteinExistence type="predicted"/>
<keyword evidence="1" id="KW-1133">Transmembrane helix</keyword>
<keyword evidence="3" id="KW-1185">Reference proteome</keyword>
<name>A0ABN0P8I9_TRESO</name>
<gene>
    <name evidence="2" type="ORF">HMPREF0860_0746</name>
</gene>
<comment type="caution">
    <text evidence="2">The sequence shown here is derived from an EMBL/GenBank/DDBJ whole genome shotgun (WGS) entry which is preliminary data.</text>
</comment>
<protein>
    <submittedName>
        <fullName evidence="2">Uncharacterized protein</fullName>
    </submittedName>
</protein>
<feature type="transmembrane region" description="Helical" evidence="1">
    <location>
        <begin position="54"/>
        <end position="77"/>
    </location>
</feature>
<evidence type="ECO:0000313" key="2">
    <source>
        <dbReference type="EMBL" id="ERK04591.1"/>
    </source>
</evidence>
<dbReference type="EMBL" id="AVQI01000020">
    <property type="protein sequence ID" value="ERK04591.1"/>
    <property type="molecule type" value="Genomic_DNA"/>
</dbReference>
<dbReference type="Proteomes" id="UP000016646">
    <property type="component" value="Unassembled WGS sequence"/>
</dbReference>
<organism evidence="2 3">
    <name type="scientific">Treponema socranskii subsp. socranskii VPI DR56BR1116 = ATCC 35536</name>
    <dbReference type="NCBI Taxonomy" id="1125725"/>
    <lineage>
        <taxon>Bacteria</taxon>
        <taxon>Pseudomonadati</taxon>
        <taxon>Spirochaetota</taxon>
        <taxon>Spirochaetia</taxon>
        <taxon>Spirochaetales</taxon>
        <taxon>Treponemataceae</taxon>
        <taxon>Treponema</taxon>
    </lineage>
</organism>
<evidence type="ECO:0000313" key="3">
    <source>
        <dbReference type="Proteomes" id="UP000016646"/>
    </source>
</evidence>
<keyword evidence="1" id="KW-0472">Membrane</keyword>
<accession>A0ABN0P8I9</accession>
<sequence>MWCEKYVVRPLCADGYTADERKTPLAEKLRILLRPRRRVKHAAIRQSTMTAAEFLYAGACVYGAGTVALLSLITLSIRYTA</sequence>
<reference evidence="2 3" key="1">
    <citation type="submission" date="2013-08" db="EMBL/GenBank/DDBJ databases">
        <authorList>
            <person name="Durkin A.S."/>
            <person name="Haft D.R."/>
            <person name="McCorrison J."/>
            <person name="Torralba M."/>
            <person name="Gillis M."/>
            <person name="Haft D.H."/>
            <person name="Methe B."/>
            <person name="Sutton G."/>
            <person name="Nelson K.E."/>
        </authorList>
    </citation>
    <scope>NUCLEOTIDE SEQUENCE [LARGE SCALE GENOMIC DNA]</scope>
    <source>
        <strain evidence="2 3">ATCC 35536</strain>
    </source>
</reference>
<evidence type="ECO:0000256" key="1">
    <source>
        <dbReference type="SAM" id="Phobius"/>
    </source>
</evidence>
<keyword evidence="1" id="KW-0812">Transmembrane</keyword>